<accession>A0A1G8VTC1</accession>
<reference evidence="2" key="1">
    <citation type="submission" date="2016-10" db="EMBL/GenBank/DDBJ databases">
        <authorList>
            <person name="Varghese N."/>
            <person name="Submissions S."/>
        </authorList>
    </citation>
    <scope>NUCLEOTIDE SEQUENCE [LARGE SCALE GENOMIC DNA]</scope>
    <source>
        <strain evidence="2">DSM 19181</strain>
    </source>
</reference>
<name>A0A1G8VTC1_9LACT</name>
<dbReference type="RefSeq" id="WP_091264439.1">
    <property type="nucleotide sequence ID" value="NZ_FNFK01000002.1"/>
</dbReference>
<dbReference type="AlphaFoldDB" id="A0A1G8VTC1"/>
<dbReference type="STRING" id="426701.SAMN04488098_100295"/>
<sequence length="107" mass="13104">MFIIDMTTLESDFIIKSLTRSKANDIRTYDVNHQMSMFAYYYDDYIHLKIRRYNDQRTSSRDWQEIQTAGFIYPDIELNKTEDIYMDHEDNQLHVKLPYSIYKRNDK</sequence>
<gene>
    <name evidence="1" type="ORF">SAMN04488098_100295</name>
</gene>
<keyword evidence="2" id="KW-1185">Reference proteome</keyword>
<evidence type="ECO:0000313" key="1">
    <source>
        <dbReference type="EMBL" id="SDJ69351.1"/>
    </source>
</evidence>
<dbReference type="Proteomes" id="UP000199433">
    <property type="component" value="Unassembled WGS sequence"/>
</dbReference>
<protein>
    <submittedName>
        <fullName evidence="1">Uncharacterized protein</fullName>
    </submittedName>
</protein>
<organism evidence="1 2">
    <name type="scientific">Alkalibacterium thalassium</name>
    <dbReference type="NCBI Taxonomy" id="426701"/>
    <lineage>
        <taxon>Bacteria</taxon>
        <taxon>Bacillati</taxon>
        <taxon>Bacillota</taxon>
        <taxon>Bacilli</taxon>
        <taxon>Lactobacillales</taxon>
        <taxon>Carnobacteriaceae</taxon>
        <taxon>Alkalibacterium</taxon>
    </lineage>
</organism>
<dbReference type="OrthoDB" id="2167509at2"/>
<proteinExistence type="predicted"/>
<evidence type="ECO:0000313" key="2">
    <source>
        <dbReference type="Proteomes" id="UP000199433"/>
    </source>
</evidence>
<dbReference type="EMBL" id="FNFK01000002">
    <property type="protein sequence ID" value="SDJ69351.1"/>
    <property type="molecule type" value="Genomic_DNA"/>
</dbReference>